<dbReference type="Proteomes" id="UP000230779">
    <property type="component" value="Unassembled WGS sequence"/>
</dbReference>
<accession>A0A2M7RKN3</accession>
<sequence length="101" mass="11234">MFDSIGVNERHPELHKGEVFLGNITGLEFKALPWKTKRRGKQPYFTDGTPISPATITCSPTHPPQVKLLPVFVEEEELRAARMSVKGARDEAHKPAVGMPN</sequence>
<name>A0A2M7RKN3_9BACT</name>
<proteinExistence type="predicted"/>
<organism evidence="2 3">
    <name type="scientific">Candidatus Kerfeldbacteria bacterium CG_4_10_14_0_8_um_filter_42_10</name>
    <dbReference type="NCBI Taxonomy" id="2014248"/>
    <lineage>
        <taxon>Bacteria</taxon>
        <taxon>Candidatus Kerfeldiibacteriota</taxon>
    </lineage>
</organism>
<evidence type="ECO:0000313" key="2">
    <source>
        <dbReference type="EMBL" id="PIY97142.1"/>
    </source>
</evidence>
<dbReference type="EMBL" id="PFMD01000011">
    <property type="protein sequence ID" value="PIY97142.1"/>
    <property type="molecule type" value="Genomic_DNA"/>
</dbReference>
<dbReference type="AlphaFoldDB" id="A0A2M7RKN3"/>
<evidence type="ECO:0000256" key="1">
    <source>
        <dbReference type="SAM" id="MobiDB-lite"/>
    </source>
</evidence>
<feature type="region of interest" description="Disordered" evidence="1">
    <location>
        <begin position="40"/>
        <end position="59"/>
    </location>
</feature>
<protein>
    <submittedName>
        <fullName evidence="2">Uncharacterized protein</fullName>
    </submittedName>
</protein>
<evidence type="ECO:0000313" key="3">
    <source>
        <dbReference type="Proteomes" id="UP000230779"/>
    </source>
</evidence>
<comment type="caution">
    <text evidence="2">The sequence shown here is derived from an EMBL/GenBank/DDBJ whole genome shotgun (WGS) entry which is preliminary data.</text>
</comment>
<reference evidence="2 3" key="1">
    <citation type="submission" date="2017-09" db="EMBL/GenBank/DDBJ databases">
        <title>Depth-based differentiation of microbial function through sediment-hosted aquifers and enrichment of novel symbionts in the deep terrestrial subsurface.</title>
        <authorList>
            <person name="Probst A.J."/>
            <person name="Ladd B."/>
            <person name="Jarett J.K."/>
            <person name="Geller-Mcgrath D.E."/>
            <person name="Sieber C.M."/>
            <person name="Emerson J.B."/>
            <person name="Anantharaman K."/>
            <person name="Thomas B.C."/>
            <person name="Malmstrom R."/>
            <person name="Stieglmeier M."/>
            <person name="Klingl A."/>
            <person name="Woyke T."/>
            <person name="Ryan C.M."/>
            <person name="Banfield J.F."/>
        </authorList>
    </citation>
    <scope>NUCLEOTIDE SEQUENCE [LARGE SCALE GENOMIC DNA]</scope>
    <source>
        <strain evidence="2">CG_4_10_14_0_8_um_filter_42_10</strain>
    </source>
</reference>
<gene>
    <name evidence="2" type="ORF">COY66_01035</name>
</gene>